<dbReference type="EMBL" id="CP123584">
    <property type="protein sequence ID" value="WZK91062.1"/>
    <property type="molecule type" value="Genomic_DNA"/>
</dbReference>
<proteinExistence type="predicted"/>
<organism evidence="1 2">
    <name type="scientific">Aliisedimentitalea scapharcae</name>
    <dbReference type="NCBI Taxonomy" id="1524259"/>
    <lineage>
        <taxon>Bacteria</taxon>
        <taxon>Pseudomonadati</taxon>
        <taxon>Pseudomonadota</taxon>
        <taxon>Alphaproteobacteria</taxon>
        <taxon>Rhodobacterales</taxon>
        <taxon>Roseobacteraceae</taxon>
        <taxon>Aliisedimentitalea</taxon>
    </lineage>
</organism>
<evidence type="ECO:0000313" key="2">
    <source>
        <dbReference type="Proteomes" id="UP001623232"/>
    </source>
</evidence>
<dbReference type="InterPro" id="IPR021335">
    <property type="entry name" value="DUF2948"/>
</dbReference>
<reference evidence="1 2" key="1">
    <citation type="submission" date="2023-04" db="EMBL/GenBank/DDBJ databases">
        <title>Complete genome sequence of Alisedimentitalea scapharcae.</title>
        <authorList>
            <person name="Rong J.-C."/>
            <person name="Yi M.-L."/>
            <person name="Zhao Q."/>
        </authorList>
    </citation>
    <scope>NUCLEOTIDE SEQUENCE [LARGE SCALE GENOMIC DNA]</scope>
    <source>
        <strain evidence="1 2">KCTC 42119</strain>
    </source>
</reference>
<keyword evidence="2" id="KW-1185">Reference proteome</keyword>
<evidence type="ECO:0000313" key="1">
    <source>
        <dbReference type="EMBL" id="WZK91062.1"/>
    </source>
</evidence>
<accession>A0ABZ2XYK1</accession>
<name>A0ABZ2XYK1_9RHOB</name>
<protein>
    <submittedName>
        <fullName evidence="1">DUF2948 family protein</fullName>
    </submittedName>
</protein>
<dbReference type="Pfam" id="PF11164">
    <property type="entry name" value="DUF2948"/>
    <property type="match status" value="1"/>
</dbReference>
<sequence length="158" mass="17206">MSDASFDDGRETPLNLGAEDSDDLKVISTLLQDAVFPASEMSWRSSQRRFAILLNRFRWEDRSAAEARGRAYERVQSLLVIDNVLGVASQGIDRKDKDVVLSLLSVAFEPGADGAGHVELTLAGDGGLRLSVEALDVSIRDVTRPYRAPSGHVPDHDA</sequence>
<dbReference type="RefSeq" id="WP_406650542.1">
    <property type="nucleotide sequence ID" value="NZ_CP123584.1"/>
</dbReference>
<gene>
    <name evidence="1" type="ORF">QEZ52_16905</name>
</gene>
<dbReference type="Proteomes" id="UP001623232">
    <property type="component" value="Chromosome"/>
</dbReference>